<dbReference type="InterPro" id="IPR053039">
    <property type="entry name" value="Polarity_Bud-Selection_Reg"/>
</dbReference>
<evidence type="ECO:0000256" key="2">
    <source>
        <dbReference type="PROSITE-ProRule" id="PRU00192"/>
    </source>
</evidence>
<evidence type="ECO:0000259" key="4">
    <source>
        <dbReference type="PROSITE" id="PS50002"/>
    </source>
</evidence>
<sequence>MSLKDKRRLTGYRTDTLLEPESVYDDYQHDDDVYEEYDEQDSDENHQQQEEEDTGSELSIPDENINFDLVYALHTFTATVEGQASVVRGDALTLLDDSNSYWWLVKVLKTAEVGYIPAENIETPQERLARLNSHRNIEITRKDNFDAFPIPPTTKPKNRKRVTLAKGVQYQSQFIYGSTSDDDSEDDFESEFQHWNENMCSSSDSDSQSSSSEEDSDDDSDDDPYHYYDEPQIIDPHQQQQQQQDQIVPTIESHLSADSDIINDPRDFMYYEEEDESLEVESQQVEPKQAEPKQAEPKQAEPQHTEPQHTEPKQVGLQRVEPQRVEPQRVEPQRVEPQRVEPQKAQSRQVESKEELGSEDETIKISLTPSIARDIEEQHQTNYSDSQHKLKKAAKLEKLLNATEKKEKKASSGIRKFFSRSKKDKNTSTEQTERRFSNDSASITSTQSSMISRDRMGSVDSTQSATRLKIQPGSSGIKETFVDVYPSTTAAELIHQVFLSQPEQQNYQDYYLILKTSSGDECTLIPSDKPLEIFYSLTAHLNTPMPSLKKARRISQLMGSDNHVGGPASKEDVHDQVEFFLFSKTKRMEDGEFQIKVSLLPEDQLVKNGRIDRLVKIPCSILIKDAVTLLLEKFHILNGVVADGDDVDEEAKRSLRLSDDNIAKYRLAIHIQGQEHFLPLNEKLLSVFGDNIPPIHYRRSSNNPDRRSSITTHIPPPEKNETYFILKCIERPKQEEKKKSHQTPRHLLVRQDTPMPRKEITPTDGFAPPITVDREILSQSPDTLINQIDDAIQDTLSTRKIRPASNESMLFCTNDFGMNDLMVIIRGMATTSEQNTTIRTEISHLFKDNQTRLDQLEKELDRIMLEPVQF</sequence>
<feature type="region of interest" description="Disordered" evidence="3">
    <location>
        <begin position="198"/>
        <end position="230"/>
    </location>
</feature>
<comment type="caution">
    <text evidence="5">The sequence shown here is derived from an EMBL/GenBank/DDBJ whole genome shotgun (WGS) entry which is preliminary data.</text>
</comment>
<evidence type="ECO:0000256" key="3">
    <source>
        <dbReference type="SAM" id="MobiDB-lite"/>
    </source>
</evidence>
<feature type="region of interest" description="Disordered" evidence="3">
    <location>
        <begin position="20"/>
        <end position="60"/>
    </location>
</feature>
<keyword evidence="6" id="KW-1185">Reference proteome</keyword>
<feature type="compositionally biased region" description="Polar residues" evidence="3">
    <location>
        <begin position="438"/>
        <end position="451"/>
    </location>
</feature>
<feature type="domain" description="SH3" evidence="4">
    <location>
        <begin position="65"/>
        <end position="126"/>
    </location>
</feature>
<reference evidence="5" key="1">
    <citation type="journal article" date="2020" name="Microb. Genom.">
        <title>Genetic diversity of clinical and environmental Mucorales isolates obtained from an investigation of mucormycosis cases among solid organ transplant recipients.</title>
        <authorList>
            <person name="Nguyen M.H."/>
            <person name="Kaul D."/>
            <person name="Muto C."/>
            <person name="Cheng S.J."/>
            <person name="Richter R.A."/>
            <person name="Bruno V.M."/>
            <person name="Liu G."/>
            <person name="Beyhan S."/>
            <person name="Sundermann A.J."/>
            <person name="Mounaud S."/>
            <person name="Pasculle A.W."/>
            <person name="Nierman W.C."/>
            <person name="Driscoll E."/>
            <person name="Cumbie R."/>
            <person name="Clancy C.J."/>
            <person name="Dupont C.L."/>
        </authorList>
    </citation>
    <scope>NUCLEOTIDE SEQUENCE</scope>
    <source>
        <strain evidence="5">GL11</strain>
    </source>
</reference>
<feature type="region of interest" description="Disordered" evidence="3">
    <location>
        <begin position="269"/>
        <end position="389"/>
    </location>
</feature>
<dbReference type="InterPro" id="IPR001452">
    <property type="entry name" value="SH3_domain"/>
</dbReference>
<evidence type="ECO:0000256" key="1">
    <source>
        <dbReference type="ARBA" id="ARBA00022443"/>
    </source>
</evidence>
<evidence type="ECO:0000313" key="5">
    <source>
        <dbReference type="EMBL" id="KAG1303056.1"/>
    </source>
</evidence>
<dbReference type="Pfam" id="PF00018">
    <property type="entry name" value="SH3_1"/>
    <property type="match status" value="1"/>
</dbReference>
<keyword evidence="1 2" id="KW-0728">SH3 domain</keyword>
<feature type="region of interest" description="Disordered" evidence="3">
    <location>
        <begin position="404"/>
        <end position="467"/>
    </location>
</feature>
<organism evidence="5 6">
    <name type="scientific">Rhizopus oryzae</name>
    <name type="common">Mucormycosis agent</name>
    <name type="synonym">Rhizopus arrhizus var. delemar</name>
    <dbReference type="NCBI Taxonomy" id="64495"/>
    <lineage>
        <taxon>Eukaryota</taxon>
        <taxon>Fungi</taxon>
        <taxon>Fungi incertae sedis</taxon>
        <taxon>Mucoromycota</taxon>
        <taxon>Mucoromycotina</taxon>
        <taxon>Mucoromycetes</taxon>
        <taxon>Mucorales</taxon>
        <taxon>Mucorineae</taxon>
        <taxon>Rhizopodaceae</taxon>
        <taxon>Rhizopus</taxon>
    </lineage>
</organism>
<feature type="region of interest" description="Disordered" evidence="3">
    <location>
        <begin position="698"/>
        <end position="718"/>
    </location>
</feature>
<dbReference type="GO" id="GO:0015630">
    <property type="term" value="C:microtubule cytoskeleton"/>
    <property type="evidence" value="ECO:0007669"/>
    <property type="project" value="TreeGrafter"/>
</dbReference>
<feature type="compositionally biased region" description="Acidic residues" evidence="3">
    <location>
        <begin position="32"/>
        <end position="42"/>
    </location>
</feature>
<feature type="compositionally biased region" description="Basic and acidic residues" evidence="3">
    <location>
        <begin position="288"/>
        <end position="312"/>
    </location>
</feature>
<dbReference type="AlphaFoldDB" id="A0A9P6X143"/>
<dbReference type="PANTHER" id="PTHR47775">
    <property type="entry name" value="BUD SITE SELECTION PROTEIN 14"/>
    <property type="match status" value="1"/>
</dbReference>
<dbReference type="GO" id="GO:0008104">
    <property type="term" value="P:intracellular protein localization"/>
    <property type="evidence" value="ECO:0007669"/>
    <property type="project" value="TreeGrafter"/>
</dbReference>
<feature type="compositionally biased region" description="Acidic residues" evidence="3">
    <location>
        <begin position="212"/>
        <end position="222"/>
    </location>
</feature>
<dbReference type="InterPro" id="IPR036028">
    <property type="entry name" value="SH3-like_dom_sf"/>
</dbReference>
<evidence type="ECO:0000313" key="6">
    <source>
        <dbReference type="Proteomes" id="UP000716291"/>
    </source>
</evidence>
<dbReference type="SMART" id="SM00326">
    <property type="entry name" value="SH3"/>
    <property type="match status" value="1"/>
</dbReference>
<dbReference type="Gene3D" id="2.30.30.40">
    <property type="entry name" value="SH3 Domains"/>
    <property type="match status" value="1"/>
</dbReference>
<name>A0A9P6X143_RHIOR</name>
<gene>
    <name evidence="5" type="ORF">G6F64_010402</name>
</gene>
<feature type="compositionally biased region" description="Basic and acidic residues" evidence="3">
    <location>
        <begin position="321"/>
        <end position="342"/>
    </location>
</feature>
<proteinExistence type="predicted"/>
<feature type="compositionally biased region" description="Basic and acidic residues" evidence="3">
    <location>
        <begin position="424"/>
        <end position="437"/>
    </location>
</feature>
<dbReference type="PROSITE" id="PS50002">
    <property type="entry name" value="SH3"/>
    <property type="match status" value="1"/>
</dbReference>
<feature type="compositionally biased region" description="Acidic residues" evidence="3">
    <location>
        <begin position="270"/>
        <end position="279"/>
    </location>
</feature>
<accession>A0A9P6X143</accession>
<dbReference type="EMBL" id="JAANQT010002147">
    <property type="protein sequence ID" value="KAG1303056.1"/>
    <property type="molecule type" value="Genomic_DNA"/>
</dbReference>
<dbReference type="PANTHER" id="PTHR47775:SF1">
    <property type="entry name" value="BUD SITE SELECTION PROTEIN 14"/>
    <property type="match status" value="1"/>
</dbReference>
<protein>
    <recommendedName>
        <fullName evidence="4">SH3 domain-containing protein</fullName>
    </recommendedName>
</protein>
<dbReference type="GO" id="GO:0051286">
    <property type="term" value="C:cell tip"/>
    <property type="evidence" value="ECO:0007669"/>
    <property type="project" value="TreeGrafter"/>
</dbReference>
<dbReference type="Proteomes" id="UP000716291">
    <property type="component" value="Unassembled WGS sequence"/>
</dbReference>
<feature type="compositionally biased region" description="Low complexity" evidence="3">
    <location>
        <begin position="201"/>
        <end position="211"/>
    </location>
</feature>
<dbReference type="SUPFAM" id="SSF50044">
    <property type="entry name" value="SH3-domain"/>
    <property type="match status" value="1"/>
</dbReference>
<dbReference type="GO" id="GO:0030950">
    <property type="term" value="P:establishment or maintenance of actin cytoskeleton polarity"/>
    <property type="evidence" value="ECO:0007669"/>
    <property type="project" value="TreeGrafter"/>
</dbReference>